<dbReference type="SUPFAM" id="SSF52540">
    <property type="entry name" value="P-loop containing nucleoside triphosphate hydrolases"/>
    <property type="match status" value="1"/>
</dbReference>
<protein>
    <recommendedName>
        <fullName evidence="4">Sulfotransferase family protein</fullName>
    </recommendedName>
</protein>
<dbReference type="AlphaFoldDB" id="A0A8J3VUA3"/>
<evidence type="ECO:0008006" key="4">
    <source>
        <dbReference type="Google" id="ProtNLM"/>
    </source>
</evidence>
<dbReference type="InterPro" id="IPR027417">
    <property type="entry name" value="P-loop_NTPase"/>
</dbReference>
<dbReference type="Pfam" id="PF13469">
    <property type="entry name" value="Sulfotransfer_3"/>
    <property type="match status" value="1"/>
</dbReference>
<name>A0A8J3VUA3_9ACTN</name>
<feature type="region of interest" description="Disordered" evidence="1">
    <location>
        <begin position="297"/>
        <end position="320"/>
    </location>
</feature>
<accession>A0A8J3VUA3</accession>
<dbReference type="Gene3D" id="3.40.50.300">
    <property type="entry name" value="P-loop containing nucleotide triphosphate hydrolases"/>
    <property type="match status" value="1"/>
</dbReference>
<gene>
    <name evidence="2" type="ORF">Raf01_65900</name>
</gene>
<proteinExistence type="predicted"/>
<feature type="region of interest" description="Disordered" evidence="1">
    <location>
        <begin position="1"/>
        <end position="41"/>
    </location>
</feature>
<dbReference type="EMBL" id="BONZ01000067">
    <property type="protein sequence ID" value="GIH18418.1"/>
    <property type="molecule type" value="Genomic_DNA"/>
</dbReference>
<reference evidence="2" key="1">
    <citation type="submission" date="2021-01" db="EMBL/GenBank/DDBJ databases">
        <title>Whole genome shotgun sequence of Rugosimonospora africana NBRC 104875.</title>
        <authorList>
            <person name="Komaki H."/>
            <person name="Tamura T."/>
        </authorList>
    </citation>
    <scope>NUCLEOTIDE SEQUENCE</scope>
    <source>
        <strain evidence="2">NBRC 104875</strain>
    </source>
</reference>
<sequence>MTAPRWPAGAAAARADANGRARDSANGAAQESANGAAREGANGAVRSAPVVVLTYTHAGARRLRTLLGDRPELACTSATGLLAACDQAAAAWRRTERRADGSLSALATSSVRALATGMITAIVARAGRPRWCETVAADRGAAETFLRLFPATRFICLHRACPDVVYAALRANPWGISGPGFAPFTAAYPGSTVAALGAWWGGHTGSMLAFEQAHPDSCLRLRYEDLLADTERTAAGIGDFLGLTGGYPALSVQPVGAGAGAPDPAGADAPGCGAELPAGQLPDALLTHVNGMLARLGYPPMGRDPRPPAAPVDDADPRTP</sequence>
<evidence type="ECO:0000256" key="1">
    <source>
        <dbReference type="SAM" id="MobiDB-lite"/>
    </source>
</evidence>
<evidence type="ECO:0000313" key="3">
    <source>
        <dbReference type="Proteomes" id="UP000642748"/>
    </source>
</evidence>
<evidence type="ECO:0000313" key="2">
    <source>
        <dbReference type="EMBL" id="GIH18418.1"/>
    </source>
</evidence>
<feature type="compositionally biased region" description="Low complexity" evidence="1">
    <location>
        <begin position="1"/>
        <end position="16"/>
    </location>
</feature>
<comment type="caution">
    <text evidence="2">The sequence shown here is derived from an EMBL/GenBank/DDBJ whole genome shotgun (WGS) entry which is preliminary data.</text>
</comment>
<keyword evidence="3" id="KW-1185">Reference proteome</keyword>
<dbReference type="Proteomes" id="UP000642748">
    <property type="component" value="Unassembled WGS sequence"/>
</dbReference>
<dbReference type="RefSeq" id="WP_203921941.1">
    <property type="nucleotide sequence ID" value="NZ_BONZ01000067.1"/>
</dbReference>
<organism evidence="2 3">
    <name type="scientific">Rugosimonospora africana</name>
    <dbReference type="NCBI Taxonomy" id="556532"/>
    <lineage>
        <taxon>Bacteria</taxon>
        <taxon>Bacillati</taxon>
        <taxon>Actinomycetota</taxon>
        <taxon>Actinomycetes</taxon>
        <taxon>Micromonosporales</taxon>
        <taxon>Micromonosporaceae</taxon>
        <taxon>Rugosimonospora</taxon>
    </lineage>
</organism>